<keyword evidence="2" id="KW-1185">Reference proteome</keyword>
<dbReference type="Gene3D" id="3.30.930.30">
    <property type="match status" value="1"/>
</dbReference>
<reference evidence="1 2" key="1">
    <citation type="submission" date="2019-12" db="EMBL/GenBank/DDBJ databases">
        <title>Genomic-based taxomic classification of the family Erythrobacteraceae.</title>
        <authorList>
            <person name="Xu L."/>
        </authorList>
    </citation>
    <scope>NUCLEOTIDE SEQUENCE [LARGE SCALE GENOMIC DNA]</scope>
    <source>
        <strain evidence="1 2">MCCC 1K02066</strain>
    </source>
</reference>
<dbReference type="OrthoDB" id="9017325at2"/>
<sequence>MATKKHAPPPGLDYAPITGAREDLSFGVVQATTGTKKVNTAEGAMFRRLYPILKPDEPALPWSRPTCFRHDVLLPFGASDDWYDPQRLARAYDEQGFSLVDLVVVVTLRFPEVEALPQPLRLHDVWEMTRAFTLERLVRAHNVGAVCVMHVPARAARPGAPHVHVLIPAREVLPTGFGKFARPLATDQGRELLDAEWAAWRDASNG</sequence>
<dbReference type="RefSeq" id="WP_160746711.1">
    <property type="nucleotide sequence ID" value="NZ_WTYK01000004.1"/>
</dbReference>
<organism evidence="1 2">
    <name type="scientific">Croceibacterium soli</name>
    <dbReference type="NCBI Taxonomy" id="1739690"/>
    <lineage>
        <taxon>Bacteria</taxon>
        <taxon>Pseudomonadati</taxon>
        <taxon>Pseudomonadota</taxon>
        <taxon>Alphaproteobacteria</taxon>
        <taxon>Sphingomonadales</taxon>
        <taxon>Erythrobacteraceae</taxon>
        <taxon>Croceibacterium</taxon>
    </lineage>
</organism>
<dbReference type="Proteomes" id="UP000469159">
    <property type="component" value="Unassembled WGS sequence"/>
</dbReference>
<proteinExistence type="predicted"/>
<evidence type="ECO:0000313" key="2">
    <source>
        <dbReference type="Proteomes" id="UP000469159"/>
    </source>
</evidence>
<comment type="caution">
    <text evidence="1">The sequence shown here is derived from an EMBL/GenBank/DDBJ whole genome shotgun (WGS) entry which is preliminary data.</text>
</comment>
<evidence type="ECO:0000313" key="1">
    <source>
        <dbReference type="EMBL" id="MXP41877.1"/>
    </source>
</evidence>
<dbReference type="AlphaFoldDB" id="A0A6I4UWS6"/>
<accession>A0A6I4UWS6</accession>
<dbReference type="EMBL" id="WTYK01000004">
    <property type="protein sequence ID" value="MXP41877.1"/>
    <property type="molecule type" value="Genomic_DNA"/>
</dbReference>
<evidence type="ECO:0008006" key="3">
    <source>
        <dbReference type="Google" id="ProtNLM"/>
    </source>
</evidence>
<gene>
    <name evidence="1" type="ORF">GRI75_09510</name>
</gene>
<protein>
    <recommendedName>
        <fullName evidence="3">MobA/MobL protein domain-containing protein</fullName>
    </recommendedName>
</protein>
<name>A0A6I4UWS6_9SPHN</name>